<dbReference type="EMBL" id="FQUP01000001">
    <property type="protein sequence ID" value="SHE61871.1"/>
    <property type="molecule type" value="Genomic_DNA"/>
</dbReference>
<keyword evidence="2" id="KW-1185">Reference proteome</keyword>
<reference evidence="1 2" key="1">
    <citation type="submission" date="2016-11" db="EMBL/GenBank/DDBJ databases">
        <authorList>
            <person name="Jaros S."/>
            <person name="Januszkiewicz K."/>
            <person name="Wedrychowicz H."/>
        </authorList>
    </citation>
    <scope>NUCLEOTIDE SEQUENCE [LARGE SCALE GENOMIC DNA]</scope>
    <source>
        <strain evidence="1 2">DSM 19436</strain>
    </source>
</reference>
<dbReference type="Proteomes" id="UP000184485">
    <property type="component" value="Unassembled WGS sequence"/>
</dbReference>
<gene>
    <name evidence="1" type="ORF">SAMN02745157_0568</name>
</gene>
<dbReference type="STRING" id="1122133.SAMN02745157_0568"/>
<dbReference type="Pfam" id="PF05521">
    <property type="entry name" value="Phage_HCP"/>
    <property type="match status" value="1"/>
</dbReference>
<sequence length="110" mass="12336">MRPEFEPGWIAHRIIIEQPARTADDAGGSVTTWSMLAAVWAAIEPVRAAVDTGSDRLGSVITHRVTIRHRDDVVAGMRIRHRGRLLAIDTVTDPDERRRFLLIEAREEAS</sequence>
<dbReference type="InterPro" id="IPR008767">
    <property type="entry name" value="Phage_SPP1_head-tail_adaptor"/>
</dbReference>
<organism evidence="1 2">
    <name type="scientific">Kaistia soli DSM 19436</name>
    <dbReference type="NCBI Taxonomy" id="1122133"/>
    <lineage>
        <taxon>Bacteria</taxon>
        <taxon>Pseudomonadati</taxon>
        <taxon>Pseudomonadota</taxon>
        <taxon>Alphaproteobacteria</taxon>
        <taxon>Hyphomicrobiales</taxon>
        <taxon>Kaistiaceae</taxon>
        <taxon>Kaistia</taxon>
    </lineage>
</organism>
<dbReference type="InterPro" id="IPR038666">
    <property type="entry name" value="SSP1_head-tail_sf"/>
</dbReference>
<evidence type="ECO:0000313" key="1">
    <source>
        <dbReference type="EMBL" id="SHE61871.1"/>
    </source>
</evidence>
<dbReference type="NCBIfam" id="TIGR01563">
    <property type="entry name" value="gp16_SPP1"/>
    <property type="match status" value="1"/>
</dbReference>
<name>A0A1M4UYP1_9HYPH</name>
<evidence type="ECO:0000313" key="2">
    <source>
        <dbReference type="Proteomes" id="UP000184485"/>
    </source>
</evidence>
<dbReference type="RefSeq" id="WP_073051268.1">
    <property type="nucleotide sequence ID" value="NZ_FQUP01000001.1"/>
</dbReference>
<proteinExistence type="predicted"/>
<dbReference type="Gene3D" id="2.40.10.270">
    <property type="entry name" value="Bacteriophage SPP1 head-tail adaptor protein"/>
    <property type="match status" value="1"/>
</dbReference>
<dbReference type="OrthoDB" id="7570189at2"/>
<dbReference type="AlphaFoldDB" id="A0A1M4UYP1"/>
<accession>A0A1M4UYP1</accession>
<protein>
    <submittedName>
        <fullName evidence="1">Phage head-tail adaptor, putative, SPP1 family</fullName>
    </submittedName>
</protein>